<proteinExistence type="predicted"/>
<comment type="caution">
    <text evidence="1">The sequence shown here is derived from an EMBL/GenBank/DDBJ whole genome shotgun (WGS) entry which is preliminary data.</text>
</comment>
<evidence type="ECO:0000313" key="2">
    <source>
        <dbReference type="Proteomes" id="UP000631670"/>
    </source>
</evidence>
<dbReference type="RefSeq" id="WP_086857604.1">
    <property type="nucleotide sequence ID" value="NZ_JADBEG010000001.1"/>
</dbReference>
<accession>A0ABR9I4Y5</accession>
<keyword evidence="2" id="KW-1185">Reference proteome</keyword>
<name>A0ABR9I4Y5_9PSEU</name>
<gene>
    <name evidence="1" type="ORF">H4696_005107</name>
</gene>
<evidence type="ECO:0000313" key="1">
    <source>
        <dbReference type="EMBL" id="MBE1498007.1"/>
    </source>
</evidence>
<organism evidence="1 2">
    <name type="scientific">Amycolatopsis lexingtonensis</name>
    <dbReference type="NCBI Taxonomy" id="218822"/>
    <lineage>
        <taxon>Bacteria</taxon>
        <taxon>Bacillati</taxon>
        <taxon>Actinomycetota</taxon>
        <taxon>Actinomycetes</taxon>
        <taxon>Pseudonocardiales</taxon>
        <taxon>Pseudonocardiaceae</taxon>
        <taxon>Amycolatopsis</taxon>
    </lineage>
</organism>
<reference evidence="1 2" key="1">
    <citation type="submission" date="2020-10" db="EMBL/GenBank/DDBJ databases">
        <title>Sequencing the genomes of 1000 actinobacteria strains.</title>
        <authorList>
            <person name="Klenk H.-P."/>
        </authorList>
    </citation>
    <scope>NUCLEOTIDE SEQUENCE [LARGE SCALE GENOMIC DNA]</scope>
    <source>
        <strain evidence="1 2">DSM 44653</strain>
    </source>
</reference>
<sequence>MSRVNQPDTLVTLLREIQRRLRVLEGTRHAAAAFTAASAAAPSSAVAFQPARPQDWPGTASASWTPLVRLLTRPGAFVVVLEAVGDSEGEVRVVVDGEVAETFAVTGDVGRHEVAVAPSAELVVEARRTGDTGTVRVTAFALAG</sequence>
<dbReference type="Proteomes" id="UP000631670">
    <property type="component" value="Unassembled WGS sequence"/>
</dbReference>
<protein>
    <submittedName>
        <fullName evidence="1">Uncharacterized protein</fullName>
    </submittedName>
</protein>
<dbReference type="EMBL" id="JADBEG010000001">
    <property type="protein sequence ID" value="MBE1498007.1"/>
    <property type="molecule type" value="Genomic_DNA"/>
</dbReference>